<dbReference type="EMBL" id="VEVO01000004">
    <property type="protein sequence ID" value="KAF0042847.1"/>
    <property type="molecule type" value="Genomic_DNA"/>
</dbReference>
<dbReference type="AlphaFoldDB" id="A0A6A4T920"/>
<dbReference type="Proteomes" id="UP000438429">
    <property type="component" value="Unassembled WGS sequence"/>
</dbReference>
<evidence type="ECO:0000313" key="1">
    <source>
        <dbReference type="EMBL" id="KAF0042847.1"/>
    </source>
</evidence>
<comment type="caution">
    <text evidence="1">The sequence shown here is derived from an EMBL/GenBank/DDBJ whole genome shotgun (WGS) entry which is preliminary data.</text>
</comment>
<protein>
    <submittedName>
        <fullName evidence="1">Uncharacterized protein</fullName>
    </submittedName>
</protein>
<gene>
    <name evidence="1" type="ORF">F2P81_004184</name>
</gene>
<name>A0A6A4T920_SCOMX</name>
<accession>A0A6A4T920</accession>
<evidence type="ECO:0000313" key="2">
    <source>
        <dbReference type="Proteomes" id="UP000438429"/>
    </source>
</evidence>
<organism evidence="1 2">
    <name type="scientific">Scophthalmus maximus</name>
    <name type="common">Turbot</name>
    <name type="synonym">Psetta maxima</name>
    <dbReference type="NCBI Taxonomy" id="52904"/>
    <lineage>
        <taxon>Eukaryota</taxon>
        <taxon>Metazoa</taxon>
        <taxon>Chordata</taxon>
        <taxon>Craniata</taxon>
        <taxon>Vertebrata</taxon>
        <taxon>Euteleostomi</taxon>
        <taxon>Actinopterygii</taxon>
        <taxon>Neopterygii</taxon>
        <taxon>Teleostei</taxon>
        <taxon>Neoteleostei</taxon>
        <taxon>Acanthomorphata</taxon>
        <taxon>Carangaria</taxon>
        <taxon>Pleuronectiformes</taxon>
        <taxon>Pleuronectoidei</taxon>
        <taxon>Scophthalmidae</taxon>
        <taxon>Scophthalmus</taxon>
    </lineage>
</organism>
<reference evidence="1 2" key="1">
    <citation type="submission" date="2019-06" db="EMBL/GenBank/DDBJ databases">
        <title>Draft genomes of female and male turbot (Scophthalmus maximus).</title>
        <authorList>
            <person name="Xu H."/>
            <person name="Xu X.-W."/>
            <person name="Shao C."/>
            <person name="Chen S."/>
        </authorList>
    </citation>
    <scope>NUCLEOTIDE SEQUENCE [LARGE SCALE GENOMIC DNA]</scope>
    <source>
        <strain evidence="1">Ysfricsl-2016a</strain>
        <tissue evidence="1">Blood</tissue>
    </source>
</reference>
<proteinExistence type="predicted"/>
<sequence length="100" mass="11307">MWSDDYYCGQYRDNDIINACPQWKPRKLHLDSSLVATGAVEDEQTARTEDEAVTMRVCVWQIAVAVRLIAQRCYGFSAALVEATLVLRKRVCGRPTIDPS</sequence>